<keyword evidence="2" id="KW-0812">Transmembrane</keyword>
<reference evidence="4" key="1">
    <citation type="submission" date="2025-08" db="UniProtKB">
        <authorList>
            <consortium name="RefSeq"/>
        </authorList>
    </citation>
    <scope>IDENTIFICATION</scope>
</reference>
<keyword evidence="2" id="KW-0472">Membrane</keyword>
<proteinExistence type="predicted"/>
<sequence>MQLPCPGKHSTFGVLLLTTLSFYIYASLNGWTNVVFSRNNRLGFSKNVTGVYLQGSAPTRKGNLTNGHQASSSPTSSPLGRSTPTPESSPTPSLPQDVASSFHRVPGENIWVYSVFYEPFKAELGGPGVRGIGLAPVKNEASVYCHVTFVDGSRTIVRSNIVRSRDSHGLRFSAVHLECRVPANTRPKHVAFARAQNGTVGEQFPVLYPGTERVREFTVCYATLFN</sequence>
<evidence type="ECO:0000313" key="4">
    <source>
        <dbReference type="RefSeq" id="XP_012943905.1"/>
    </source>
</evidence>
<protein>
    <submittedName>
        <fullName evidence="4">Uncharacterized protein LOC101864096</fullName>
    </submittedName>
</protein>
<dbReference type="GeneID" id="101864096"/>
<keyword evidence="3" id="KW-1185">Reference proteome</keyword>
<evidence type="ECO:0000313" key="3">
    <source>
        <dbReference type="Proteomes" id="UP000694888"/>
    </source>
</evidence>
<feature type="non-terminal residue" evidence="4">
    <location>
        <position position="226"/>
    </location>
</feature>
<feature type="compositionally biased region" description="Low complexity" evidence="1">
    <location>
        <begin position="71"/>
        <end position="86"/>
    </location>
</feature>
<gene>
    <name evidence="4" type="primary">LOC101864096</name>
</gene>
<dbReference type="RefSeq" id="XP_012943905.1">
    <property type="nucleotide sequence ID" value="XM_013088451.1"/>
</dbReference>
<feature type="region of interest" description="Disordered" evidence="1">
    <location>
        <begin position="55"/>
        <end position="99"/>
    </location>
</feature>
<accession>A0ABM1AAD0</accession>
<keyword evidence="2" id="KW-1133">Transmembrane helix</keyword>
<evidence type="ECO:0000256" key="2">
    <source>
        <dbReference type="SAM" id="Phobius"/>
    </source>
</evidence>
<organism evidence="3 4">
    <name type="scientific">Aplysia californica</name>
    <name type="common">California sea hare</name>
    <dbReference type="NCBI Taxonomy" id="6500"/>
    <lineage>
        <taxon>Eukaryota</taxon>
        <taxon>Metazoa</taxon>
        <taxon>Spiralia</taxon>
        <taxon>Lophotrochozoa</taxon>
        <taxon>Mollusca</taxon>
        <taxon>Gastropoda</taxon>
        <taxon>Heterobranchia</taxon>
        <taxon>Euthyneura</taxon>
        <taxon>Tectipleura</taxon>
        <taxon>Aplysiida</taxon>
        <taxon>Aplysioidea</taxon>
        <taxon>Aplysiidae</taxon>
        <taxon>Aplysia</taxon>
    </lineage>
</organism>
<dbReference type="Proteomes" id="UP000694888">
    <property type="component" value="Unplaced"/>
</dbReference>
<name>A0ABM1AAD0_APLCA</name>
<evidence type="ECO:0000256" key="1">
    <source>
        <dbReference type="SAM" id="MobiDB-lite"/>
    </source>
</evidence>
<feature type="transmembrane region" description="Helical" evidence="2">
    <location>
        <begin position="12"/>
        <end position="36"/>
    </location>
</feature>